<name>A0A9P1EGQ8_CUSEU</name>
<dbReference type="FunFam" id="2.60.110.10:FF:000001">
    <property type="entry name" value="THAUMATIN-LIKE PROTEIN 1"/>
    <property type="match status" value="1"/>
</dbReference>
<dbReference type="PRINTS" id="PR00347">
    <property type="entry name" value="THAUMATIN"/>
</dbReference>
<keyword evidence="4" id="KW-1185">Reference proteome</keyword>
<gene>
    <name evidence="3" type="ORF">CEURO_LOCUS17067</name>
</gene>
<feature type="disulfide bond" evidence="1">
    <location>
        <begin position="154"/>
        <end position="240"/>
    </location>
</feature>
<dbReference type="InterPro" id="IPR037176">
    <property type="entry name" value="Osmotin/thaumatin-like_sf"/>
</dbReference>
<dbReference type="OrthoDB" id="430315at2759"/>
<organism evidence="3 4">
    <name type="scientific">Cuscuta europaea</name>
    <name type="common">European dodder</name>
    <dbReference type="NCBI Taxonomy" id="41803"/>
    <lineage>
        <taxon>Eukaryota</taxon>
        <taxon>Viridiplantae</taxon>
        <taxon>Streptophyta</taxon>
        <taxon>Embryophyta</taxon>
        <taxon>Tracheophyta</taxon>
        <taxon>Spermatophyta</taxon>
        <taxon>Magnoliopsida</taxon>
        <taxon>eudicotyledons</taxon>
        <taxon>Gunneridae</taxon>
        <taxon>Pentapetalae</taxon>
        <taxon>asterids</taxon>
        <taxon>lamiids</taxon>
        <taxon>Solanales</taxon>
        <taxon>Convolvulaceae</taxon>
        <taxon>Cuscuteae</taxon>
        <taxon>Cuscuta</taxon>
        <taxon>Cuscuta subgen. Cuscuta</taxon>
    </lineage>
</organism>
<keyword evidence="1" id="KW-1015">Disulfide bond</keyword>
<feature type="disulfide bond" evidence="1">
    <location>
        <begin position="80"/>
        <end position="91"/>
    </location>
</feature>
<feature type="disulfide bond" evidence="1">
    <location>
        <begin position="200"/>
        <end position="210"/>
    </location>
</feature>
<dbReference type="SUPFAM" id="SSF49870">
    <property type="entry name" value="Osmotin, thaumatin-like protein"/>
    <property type="match status" value="1"/>
</dbReference>
<dbReference type="AlphaFoldDB" id="A0A9P1EGQ8"/>
<evidence type="ECO:0000256" key="1">
    <source>
        <dbReference type="PIRSR" id="PIRSR002703-1"/>
    </source>
</evidence>
<dbReference type="InterPro" id="IPR001938">
    <property type="entry name" value="Thaumatin"/>
</dbReference>
<dbReference type="Pfam" id="PF00314">
    <property type="entry name" value="Thaumatin"/>
    <property type="match status" value="1"/>
</dbReference>
<accession>A0A9P1EGQ8</accession>
<comment type="caution">
    <text evidence="3">The sequence shown here is derived from an EMBL/GenBank/DDBJ whole genome shotgun (WGS) entry which is preliminary data.</text>
</comment>
<feature type="signal peptide" evidence="2">
    <location>
        <begin position="1"/>
        <end position="23"/>
    </location>
</feature>
<feature type="chain" id="PRO_5040310890" description="Thaumatin-like protein" evidence="2">
    <location>
        <begin position="24"/>
        <end position="306"/>
    </location>
</feature>
<feature type="disulfide bond" evidence="1">
    <location>
        <begin position="167"/>
        <end position="186"/>
    </location>
</feature>
<dbReference type="SMART" id="SM00205">
    <property type="entry name" value="THN"/>
    <property type="match status" value="1"/>
</dbReference>
<dbReference type="CDD" id="cd09218">
    <property type="entry name" value="TLP-PA"/>
    <property type="match status" value="1"/>
</dbReference>
<feature type="disulfide bond" evidence="1">
    <location>
        <begin position="96"/>
        <end position="103"/>
    </location>
</feature>
<feature type="disulfide bond" evidence="1">
    <location>
        <begin position="32"/>
        <end position="250"/>
    </location>
</feature>
<dbReference type="PANTHER" id="PTHR31048">
    <property type="entry name" value="OS03G0233200 PROTEIN"/>
    <property type="match status" value="1"/>
</dbReference>
<dbReference type="PROSITE" id="PS51367">
    <property type="entry name" value="THAUMATIN_2"/>
    <property type="match status" value="1"/>
</dbReference>
<dbReference type="Proteomes" id="UP001152484">
    <property type="component" value="Unassembled WGS sequence"/>
</dbReference>
<evidence type="ECO:0008006" key="5">
    <source>
        <dbReference type="Google" id="ProtNLM"/>
    </source>
</evidence>
<sequence>MASFRRLLSPILCFISLFSPVLPAKFTIVNHCTYTVWPGILSNGGSPSAETTGFALENGQSRDITQPRAWAGRLWGRFDCSGEATAGTFTCESGDCGSGAVECNGKGAQPPATLAEFTLNGADGLDFFDVSLVDGYNLPMLVAPQGGAEGPANCKETSCEIDINRICPAELQLGATVDGDRKVVGCKSACLAFGTPEYCCSEDHATPETCPPSNYSANFKSACPSAYSYAYDDQTSTFTCAAADYVITFCPASSSSTSQRTSGGQSTSPSSGGGVSAVGFYHQQIFALFITTTILALPAFESMQLH</sequence>
<evidence type="ECO:0000256" key="2">
    <source>
        <dbReference type="SAM" id="SignalP"/>
    </source>
</evidence>
<dbReference type="Gene3D" id="2.60.110.10">
    <property type="entry name" value="Thaumatin"/>
    <property type="match status" value="1"/>
</dbReference>
<reference evidence="3" key="1">
    <citation type="submission" date="2022-07" db="EMBL/GenBank/DDBJ databases">
        <authorList>
            <person name="Macas J."/>
            <person name="Novak P."/>
            <person name="Neumann P."/>
        </authorList>
    </citation>
    <scope>NUCLEOTIDE SEQUENCE</scope>
</reference>
<dbReference type="EMBL" id="CAMAPE010000048">
    <property type="protein sequence ID" value="CAH9105810.1"/>
    <property type="molecule type" value="Genomic_DNA"/>
</dbReference>
<protein>
    <recommendedName>
        <fullName evidence="5">Thaumatin-like protein</fullName>
    </recommendedName>
</protein>
<feature type="disulfide bond" evidence="1">
    <location>
        <begin position="159"/>
        <end position="223"/>
    </location>
</feature>
<evidence type="ECO:0000313" key="4">
    <source>
        <dbReference type="Proteomes" id="UP001152484"/>
    </source>
</evidence>
<proteinExistence type="predicted"/>
<dbReference type="PIRSF" id="PIRSF002703">
    <property type="entry name" value="Thaumatin"/>
    <property type="match status" value="1"/>
</dbReference>
<feature type="disulfide bond" evidence="1">
    <location>
        <begin position="190"/>
        <end position="199"/>
    </location>
</feature>
<keyword evidence="2" id="KW-0732">Signal</keyword>
<evidence type="ECO:0000313" key="3">
    <source>
        <dbReference type="EMBL" id="CAH9105810.1"/>
    </source>
</evidence>